<reference evidence="3 4" key="1">
    <citation type="submission" date="2010-03" db="EMBL/GenBank/DDBJ databases">
        <title>The genome sequence of Eubacterium cylindroides T2-87.</title>
        <authorList>
            <consortium name="metaHIT consortium -- http://www.metahit.eu/"/>
            <person name="Pajon A."/>
            <person name="Turner K."/>
            <person name="Parkhill J."/>
            <person name="Duncan S."/>
            <person name="Flint H."/>
        </authorList>
    </citation>
    <scope>NUCLEOTIDE SEQUENCE [LARGE SCALE GENOMIC DNA]</scope>
    <source>
        <strain evidence="3 4">T2-87</strain>
    </source>
</reference>
<evidence type="ECO:0000313" key="4">
    <source>
        <dbReference type="Proteomes" id="UP000008801"/>
    </source>
</evidence>
<evidence type="ECO:0000256" key="1">
    <source>
        <dbReference type="ARBA" id="ARBA00022679"/>
    </source>
</evidence>
<name>D4JCJ3_9FIRM</name>
<dbReference type="SUPFAM" id="SSF53062">
    <property type="entry name" value="PTS system fructose IIA component-like"/>
    <property type="match status" value="1"/>
</dbReference>
<dbReference type="GO" id="GO:0016740">
    <property type="term" value="F:transferase activity"/>
    <property type="evidence" value="ECO:0007669"/>
    <property type="project" value="UniProtKB-KW"/>
</dbReference>
<dbReference type="InterPro" id="IPR004701">
    <property type="entry name" value="PTS_EIIA_man-typ"/>
</dbReference>
<accession>D4JCJ3</accession>
<proteinExistence type="predicted"/>
<dbReference type="STRING" id="717960.EC1_01190"/>
<keyword evidence="1 3" id="KW-0808">Transferase</keyword>
<evidence type="ECO:0000313" key="3">
    <source>
        <dbReference type="EMBL" id="CBK87915.1"/>
    </source>
</evidence>
<dbReference type="GO" id="GO:0009401">
    <property type="term" value="P:phosphoenolpyruvate-dependent sugar phosphotransferase system"/>
    <property type="evidence" value="ECO:0007669"/>
    <property type="project" value="InterPro"/>
</dbReference>
<dbReference type="GO" id="GO:0016020">
    <property type="term" value="C:membrane"/>
    <property type="evidence" value="ECO:0007669"/>
    <property type="project" value="InterPro"/>
</dbReference>
<dbReference type="Pfam" id="PF03610">
    <property type="entry name" value="EIIA-man"/>
    <property type="match status" value="1"/>
</dbReference>
<protein>
    <submittedName>
        <fullName evidence="3">Phosphotransferase system, mannose/fructose-specific component IIA</fullName>
    </submittedName>
</protein>
<dbReference type="EMBL" id="FP929041">
    <property type="protein sequence ID" value="CBK87915.1"/>
    <property type="molecule type" value="Genomic_DNA"/>
</dbReference>
<feature type="domain" description="PTS EIIA type-4" evidence="2">
    <location>
        <begin position="4"/>
        <end position="143"/>
    </location>
</feature>
<reference evidence="3 4" key="2">
    <citation type="submission" date="2010-03" db="EMBL/GenBank/DDBJ databases">
        <authorList>
            <person name="Pajon A."/>
        </authorList>
    </citation>
    <scope>NUCLEOTIDE SEQUENCE [LARGE SCALE GENOMIC DNA]</scope>
    <source>
        <strain evidence="3 4">T2-87</strain>
    </source>
</reference>
<dbReference type="Proteomes" id="UP000008801">
    <property type="component" value="Chromosome"/>
</dbReference>
<dbReference type="InterPro" id="IPR036662">
    <property type="entry name" value="PTS_EIIA_man-typ_sf"/>
</dbReference>
<dbReference type="AlphaFoldDB" id="D4JCJ3"/>
<dbReference type="PROSITE" id="PS51096">
    <property type="entry name" value="PTS_EIIA_TYPE_4"/>
    <property type="match status" value="1"/>
</dbReference>
<dbReference type="KEGG" id="euc:EC1_01190"/>
<dbReference type="HOGENOM" id="CLU_1473093_0_0_9"/>
<evidence type="ECO:0000259" key="2">
    <source>
        <dbReference type="PROSITE" id="PS51096"/>
    </source>
</evidence>
<dbReference type="PATRIC" id="fig|717960.3.peg.746"/>
<gene>
    <name evidence="3" type="ORF">EC1_01190</name>
</gene>
<organism evidence="3 4">
    <name type="scientific">Faecalitalea cylindroides T2-87</name>
    <dbReference type="NCBI Taxonomy" id="717960"/>
    <lineage>
        <taxon>Bacteria</taxon>
        <taxon>Bacillati</taxon>
        <taxon>Bacillota</taxon>
        <taxon>Erysipelotrichia</taxon>
        <taxon>Erysipelotrichales</taxon>
        <taxon>Erysipelotrichaceae</taxon>
        <taxon>Faecalitalea</taxon>
    </lineage>
</organism>
<dbReference type="Gene3D" id="3.40.50.510">
    <property type="entry name" value="Phosphotransferase system, mannose-type IIA component"/>
    <property type="match status" value="1"/>
</dbReference>
<sequence>MGDAFDILMVTHAELSKGYFSAMKLILDINNEDMETVSFEAGEALDTFSEKLAEIIEKKYKDRKIIILLDLPGGTPANMALPFFRIFKIIKIFVSLDIKKTGTKTNTKTYKPLLINILNNSHNKAMHVIIFFRIVFPYKVTGITFLTRGICRSAYKIELIRYAILKRKDIQKHLSMIFLLQDA</sequence>